<dbReference type="InterPro" id="IPR021133">
    <property type="entry name" value="HEAT_type_2"/>
</dbReference>
<dbReference type="PROSITE" id="PS50077">
    <property type="entry name" value="HEAT_REPEAT"/>
    <property type="match status" value="1"/>
</dbReference>
<dbReference type="AlphaFoldDB" id="A0A2U1SX86"/>
<dbReference type="Pfam" id="PF13646">
    <property type="entry name" value="HEAT_2"/>
    <property type="match status" value="1"/>
</dbReference>
<dbReference type="InterPro" id="IPR004155">
    <property type="entry name" value="PBS_lyase_HEAT"/>
</dbReference>
<dbReference type="Proteomes" id="UP000244978">
    <property type="component" value="Unassembled WGS sequence"/>
</dbReference>
<proteinExistence type="predicted"/>
<feature type="region of interest" description="Disordered" evidence="1">
    <location>
        <begin position="1"/>
        <end position="20"/>
    </location>
</feature>
<dbReference type="SMART" id="SM00567">
    <property type="entry name" value="EZ_HEAT"/>
    <property type="match status" value="1"/>
</dbReference>
<organism evidence="2 3">
    <name type="scientific">Homoserinimonas hongtaonis</name>
    <dbReference type="NCBI Taxonomy" id="2079791"/>
    <lineage>
        <taxon>Bacteria</taxon>
        <taxon>Bacillati</taxon>
        <taxon>Actinomycetota</taxon>
        <taxon>Actinomycetes</taxon>
        <taxon>Micrococcales</taxon>
        <taxon>Microbacteriaceae</taxon>
        <taxon>Homoserinimonas</taxon>
    </lineage>
</organism>
<dbReference type="RefSeq" id="WP_108998395.1">
    <property type="nucleotide sequence ID" value="NZ_QEEX01000002.1"/>
</dbReference>
<reference evidence="3" key="1">
    <citation type="submission" date="2018-04" db="EMBL/GenBank/DDBJ databases">
        <authorList>
            <person name="Liu S."/>
            <person name="Wang Z."/>
            <person name="Li J."/>
        </authorList>
    </citation>
    <scope>NUCLEOTIDE SEQUENCE [LARGE SCALE GENOMIC DNA]</scope>
    <source>
        <strain evidence="3">S1194</strain>
    </source>
</reference>
<dbReference type="SUPFAM" id="SSF48371">
    <property type="entry name" value="ARM repeat"/>
    <property type="match status" value="1"/>
</dbReference>
<evidence type="ECO:0000313" key="2">
    <source>
        <dbReference type="EMBL" id="PWB96153.1"/>
    </source>
</evidence>
<evidence type="ECO:0008006" key="4">
    <source>
        <dbReference type="Google" id="ProtNLM"/>
    </source>
</evidence>
<evidence type="ECO:0000313" key="3">
    <source>
        <dbReference type="Proteomes" id="UP000244978"/>
    </source>
</evidence>
<sequence length="185" mass="20192">MNETPSDSSQPTESSVPIDAPLPERIAQAVARFGEAAFTQRAIGLLEGRNEGEDVLLYVGGRHAQGLLDGAPALYWPELWGARALLHVWDDSAEAAVVRGVDNRAWRVREMCLKVCAERGIGDESLLKRRTTDENPRVRAAAARALAAIGTAESEEPLRRMLRDPDKDVRRAAGESLKELAARLA</sequence>
<name>A0A2U1SX86_9MICO</name>
<comment type="caution">
    <text evidence="2">The sequence shown here is derived from an EMBL/GenBank/DDBJ whole genome shotgun (WGS) entry which is preliminary data.</text>
</comment>
<dbReference type="EMBL" id="QEEX01000002">
    <property type="protein sequence ID" value="PWB96153.1"/>
    <property type="molecule type" value="Genomic_DNA"/>
</dbReference>
<evidence type="ECO:0000256" key="1">
    <source>
        <dbReference type="SAM" id="MobiDB-lite"/>
    </source>
</evidence>
<feature type="compositionally biased region" description="Polar residues" evidence="1">
    <location>
        <begin position="1"/>
        <end position="15"/>
    </location>
</feature>
<dbReference type="InterPro" id="IPR016024">
    <property type="entry name" value="ARM-type_fold"/>
</dbReference>
<dbReference type="InterPro" id="IPR011989">
    <property type="entry name" value="ARM-like"/>
</dbReference>
<keyword evidence="3" id="KW-1185">Reference proteome</keyword>
<gene>
    <name evidence="2" type="ORF">DF220_12295</name>
</gene>
<accession>A0A2U1SX86</accession>
<dbReference type="Gene3D" id="1.25.10.10">
    <property type="entry name" value="Leucine-rich Repeat Variant"/>
    <property type="match status" value="1"/>
</dbReference>
<protein>
    <recommendedName>
        <fullName evidence="4">HEAT repeat domain-containing protein</fullName>
    </recommendedName>
</protein>